<dbReference type="AlphaFoldDB" id="A0AA88S086"/>
<keyword evidence="3" id="KW-1185">Reference proteome</keyword>
<proteinExistence type="predicted"/>
<evidence type="ECO:0000313" key="2">
    <source>
        <dbReference type="EMBL" id="KAK2995289.1"/>
    </source>
</evidence>
<name>A0AA88S086_9ASTE</name>
<evidence type="ECO:0000313" key="3">
    <source>
        <dbReference type="Proteomes" id="UP001187471"/>
    </source>
</evidence>
<feature type="compositionally biased region" description="Basic and acidic residues" evidence="1">
    <location>
        <begin position="222"/>
        <end position="231"/>
    </location>
</feature>
<reference evidence="2" key="1">
    <citation type="submission" date="2022-12" db="EMBL/GenBank/DDBJ databases">
        <title>Draft genome assemblies for two species of Escallonia (Escalloniales).</title>
        <authorList>
            <person name="Chanderbali A."/>
            <person name="Dervinis C."/>
            <person name="Anghel I."/>
            <person name="Soltis D."/>
            <person name="Soltis P."/>
            <person name="Zapata F."/>
        </authorList>
    </citation>
    <scope>NUCLEOTIDE SEQUENCE</scope>
    <source>
        <strain evidence="2">UCBG92.1500</strain>
        <tissue evidence="2">Leaf</tissue>
    </source>
</reference>
<evidence type="ECO:0000256" key="1">
    <source>
        <dbReference type="SAM" id="MobiDB-lite"/>
    </source>
</evidence>
<accession>A0AA88S086</accession>
<feature type="region of interest" description="Disordered" evidence="1">
    <location>
        <begin position="191"/>
        <end position="231"/>
    </location>
</feature>
<comment type="caution">
    <text evidence="2">The sequence shown here is derived from an EMBL/GenBank/DDBJ whole genome shotgun (WGS) entry which is preliminary data.</text>
</comment>
<dbReference type="Proteomes" id="UP001187471">
    <property type="component" value="Unassembled WGS sequence"/>
</dbReference>
<sequence length="231" mass="25646">MYSSLLTLLADKVSVNFLHLALLISLPFQGWHVSILATSLILLDAQTQLEHPMNSSCERVWVIKTESRSQKCSLIEEQHQVFNRLVVLVGLGSLPKFLHYAIVWIDFHSLLAGHVGAHRGVPQSLGFHDPLHLGTSSFASQAASSLQQLCEPFGCRNRLAQDEMERIPYALAVGSLMDRSRPPLKIKIKWNKPQGEDNNGNQVAAESGQGVTAAEEIGLENAAREEQYRRT</sequence>
<organism evidence="2 3">
    <name type="scientific">Escallonia rubra</name>
    <dbReference type="NCBI Taxonomy" id="112253"/>
    <lineage>
        <taxon>Eukaryota</taxon>
        <taxon>Viridiplantae</taxon>
        <taxon>Streptophyta</taxon>
        <taxon>Embryophyta</taxon>
        <taxon>Tracheophyta</taxon>
        <taxon>Spermatophyta</taxon>
        <taxon>Magnoliopsida</taxon>
        <taxon>eudicotyledons</taxon>
        <taxon>Gunneridae</taxon>
        <taxon>Pentapetalae</taxon>
        <taxon>asterids</taxon>
        <taxon>campanulids</taxon>
        <taxon>Escalloniales</taxon>
        <taxon>Escalloniaceae</taxon>
        <taxon>Escallonia</taxon>
    </lineage>
</organism>
<protein>
    <submittedName>
        <fullName evidence="2">Uncharacterized protein</fullName>
    </submittedName>
</protein>
<dbReference type="EMBL" id="JAVXUO010000114">
    <property type="protein sequence ID" value="KAK2995289.1"/>
    <property type="molecule type" value="Genomic_DNA"/>
</dbReference>
<gene>
    <name evidence="2" type="ORF">RJ640_013498</name>
</gene>